<organism evidence="2 3">
    <name type="scientific">Pristionchus entomophagus</name>
    <dbReference type="NCBI Taxonomy" id="358040"/>
    <lineage>
        <taxon>Eukaryota</taxon>
        <taxon>Metazoa</taxon>
        <taxon>Ecdysozoa</taxon>
        <taxon>Nematoda</taxon>
        <taxon>Chromadorea</taxon>
        <taxon>Rhabditida</taxon>
        <taxon>Rhabditina</taxon>
        <taxon>Diplogasteromorpha</taxon>
        <taxon>Diplogasteroidea</taxon>
        <taxon>Neodiplogasteridae</taxon>
        <taxon>Pristionchus</taxon>
    </lineage>
</organism>
<protein>
    <submittedName>
        <fullName evidence="2">Uncharacterized protein</fullName>
    </submittedName>
</protein>
<accession>A0AAV5TFK7</accession>
<evidence type="ECO:0000313" key="2">
    <source>
        <dbReference type="EMBL" id="GMS91041.1"/>
    </source>
</evidence>
<feature type="region of interest" description="Disordered" evidence="1">
    <location>
        <begin position="67"/>
        <end position="89"/>
    </location>
</feature>
<dbReference type="Proteomes" id="UP001432027">
    <property type="component" value="Unassembled WGS sequence"/>
</dbReference>
<sequence length="89" mass="9854">LEMHRLGDQINRYPSDPDAHAVLSLDLESGLAHNESDRFRRDPQFSLACLPLLVFLRSASAIMDPIRPLQSVPPSVREPAGSECSSVTR</sequence>
<keyword evidence="3" id="KW-1185">Reference proteome</keyword>
<dbReference type="EMBL" id="BTSX01000003">
    <property type="protein sequence ID" value="GMS91041.1"/>
    <property type="molecule type" value="Genomic_DNA"/>
</dbReference>
<evidence type="ECO:0000256" key="1">
    <source>
        <dbReference type="SAM" id="MobiDB-lite"/>
    </source>
</evidence>
<name>A0AAV5TFK7_9BILA</name>
<gene>
    <name evidence="2" type="ORF">PENTCL1PPCAC_13216</name>
</gene>
<proteinExistence type="predicted"/>
<feature type="non-terminal residue" evidence="2">
    <location>
        <position position="1"/>
    </location>
</feature>
<comment type="caution">
    <text evidence="2">The sequence shown here is derived from an EMBL/GenBank/DDBJ whole genome shotgun (WGS) entry which is preliminary data.</text>
</comment>
<reference evidence="2" key="1">
    <citation type="submission" date="2023-10" db="EMBL/GenBank/DDBJ databases">
        <title>Genome assembly of Pristionchus species.</title>
        <authorList>
            <person name="Yoshida K."/>
            <person name="Sommer R.J."/>
        </authorList>
    </citation>
    <scope>NUCLEOTIDE SEQUENCE</scope>
    <source>
        <strain evidence="2">RS0144</strain>
    </source>
</reference>
<evidence type="ECO:0000313" key="3">
    <source>
        <dbReference type="Proteomes" id="UP001432027"/>
    </source>
</evidence>
<dbReference type="AlphaFoldDB" id="A0AAV5TFK7"/>